<dbReference type="Proteomes" id="UP000694844">
    <property type="component" value="Chromosome 6"/>
</dbReference>
<reference evidence="3" key="1">
    <citation type="submission" date="2025-08" db="UniProtKB">
        <authorList>
            <consortium name="RefSeq"/>
        </authorList>
    </citation>
    <scope>IDENTIFICATION</scope>
    <source>
        <tissue evidence="3">Whole sample</tissue>
    </source>
</reference>
<dbReference type="OrthoDB" id="6151143at2759"/>
<feature type="transmembrane region" description="Helical" evidence="1">
    <location>
        <begin position="52"/>
        <end position="75"/>
    </location>
</feature>
<feature type="transmembrane region" description="Helical" evidence="1">
    <location>
        <begin position="87"/>
        <end position="108"/>
    </location>
</feature>
<keyword evidence="1" id="KW-1133">Transmembrane helix</keyword>
<feature type="transmembrane region" description="Helical" evidence="1">
    <location>
        <begin position="20"/>
        <end position="40"/>
    </location>
</feature>
<proteinExistence type="predicted"/>
<gene>
    <name evidence="3" type="primary">LOC111101999</name>
</gene>
<name>A0A8B8AG77_CRAVI</name>
<dbReference type="KEGG" id="cvn:111101999"/>
<feature type="transmembrane region" description="Helical" evidence="1">
    <location>
        <begin position="220"/>
        <end position="237"/>
    </location>
</feature>
<keyword evidence="1" id="KW-0812">Transmembrane</keyword>
<dbReference type="GeneID" id="111101999"/>
<evidence type="ECO:0000313" key="2">
    <source>
        <dbReference type="Proteomes" id="UP000694844"/>
    </source>
</evidence>
<evidence type="ECO:0000256" key="1">
    <source>
        <dbReference type="SAM" id="Phobius"/>
    </source>
</evidence>
<feature type="transmembrane region" description="Helical" evidence="1">
    <location>
        <begin position="150"/>
        <end position="170"/>
    </location>
</feature>
<feature type="transmembrane region" description="Helical" evidence="1">
    <location>
        <begin position="120"/>
        <end position="138"/>
    </location>
</feature>
<keyword evidence="1" id="KW-0472">Membrane</keyword>
<dbReference type="AlphaFoldDB" id="A0A8B8AG77"/>
<accession>A0A8B8AG77</accession>
<evidence type="ECO:0000313" key="3">
    <source>
        <dbReference type="RefSeq" id="XP_022290361.1"/>
    </source>
</evidence>
<keyword evidence="2" id="KW-1185">Reference proteome</keyword>
<feature type="transmembrane region" description="Helical" evidence="1">
    <location>
        <begin position="257"/>
        <end position="277"/>
    </location>
</feature>
<feature type="transmembrane region" description="Helical" evidence="1">
    <location>
        <begin position="182"/>
        <end position="199"/>
    </location>
</feature>
<dbReference type="RefSeq" id="XP_022290361.1">
    <property type="nucleotide sequence ID" value="XM_022434653.1"/>
</dbReference>
<organism evidence="2 3">
    <name type="scientific">Crassostrea virginica</name>
    <name type="common">Eastern oyster</name>
    <dbReference type="NCBI Taxonomy" id="6565"/>
    <lineage>
        <taxon>Eukaryota</taxon>
        <taxon>Metazoa</taxon>
        <taxon>Spiralia</taxon>
        <taxon>Lophotrochozoa</taxon>
        <taxon>Mollusca</taxon>
        <taxon>Bivalvia</taxon>
        <taxon>Autobranchia</taxon>
        <taxon>Pteriomorphia</taxon>
        <taxon>Ostreida</taxon>
        <taxon>Ostreoidea</taxon>
        <taxon>Ostreidae</taxon>
        <taxon>Crassostrea</taxon>
    </lineage>
</organism>
<protein>
    <submittedName>
        <fullName evidence="3">Uncharacterized protein LOC111101999</fullName>
    </submittedName>
</protein>
<sequence>MPLDSREKNEEGTVRVGWRFYTLVTCAVTAFLCTFYLYHACVTAEDVYPRKYLWNFSVSVGLFLFIFLGKLLRYYLTVTTEQSTKFILIQIDSMCLALGGFGMTLVNYYYDHSGYFSDQYLQFAAKILAAILVIAFYCTSTLNLIFQNGVWLELLCIVSLYILANIPIVYKICNGIQTVDFNYNNLILMSLCILLVIAYSSNVLDERSFEMYGLRQGCPLYDILLFETLTVFVSVTVDEFSRHLDDPLKLNSSASMWDTLGLSTLVILFMLCLNVFFENVYIANTRNNLFDSKIPTQFGTLVSNFKTFLGSDVQCVFFGSEQIIKV</sequence>